<name>K2H835_9RHOB</name>
<keyword evidence="8" id="KW-0282">Flagellum</keyword>
<sequence>MEVTTQAAPNPPGARTPAAKSISSDFDTFLTLLTAQISNQDPLSPMKSEEFAAQLATFSGVEQQVNTNKLLEQMLAQGNGGNFTQMASWIGREVKAQMPVMVDGNAVTIAPEIPVAGSRHELVVKDATGGVVHRIPIAGDGAPIRWAGEIGGGRVPPGAYSFSVESRDGDVVVATEPAPVYAQVTEVRFSPQGPFLRFAGGVELSSDAVSAIRTAPS</sequence>
<keyword evidence="8" id="KW-0966">Cell projection</keyword>
<dbReference type="eggNOG" id="COG1843">
    <property type="taxonomic scope" value="Bacteria"/>
</dbReference>
<comment type="similarity">
    <text evidence="1 5">Belongs to the FlgD family.</text>
</comment>
<dbReference type="RefSeq" id="WP_007427279.1">
    <property type="nucleotide sequence ID" value="NZ_AMGO01000047.1"/>
</dbReference>
<dbReference type="Pfam" id="PF03963">
    <property type="entry name" value="FlgD"/>
    <property type="match status" value="1"/>
</dbReference>
<evidence type="ECO:0000259" key="7">
    <source>
        <dbReference type="Pfam" id="PF13860"/>
    </source>
</evidence>
<evidence type="ECO:0000313" key="9">
    <source>
        <dbReference type="Proteomes" id="UP000006765"/>
    </source>
</evidence>
<keyword evidence="9" id="KW-1185">Reference proteome</keyword>
<comment type="function">
    <text evidence="4 5">Required for flagellar hook formation. May act as a scaffolding protein.</text>
</comment>
<dbReference type="Proteomes" id="UP000006765">
    <property type="component" value="Unassembled WGS sequence"/>
</dbReference>
<reference evidence="8 9" key="1">
    <citation type="journal article" date="2012" name="J. Bacteriol.">
        <title>Draft Genome Sequence of Oceaniovalibus guishaninsula JLT2003T.</title>
        <authorList>
            <person name="Tang K."/>
            <person name="Liu K."/>
            <person name="Jiao N."/>
        </authorList>
    </citation>
    <scope>NUCLEOTIDE SEQUENCE [LARGE SCALE GENOMIC DNA]</scope>
    <source>
        <strain evidence="8 9">JLT2003</strain>
    </source>
</reference>
<dbReference type="Gene3D" id="2.60.40.4070">
    <property type="match status" value="1"/>
</dbReference>
<gene>
    <name evidence="8" type="ORF">OCGS_2127</name>
</gene>
<evidence type="ECO:0000256" key="2">
    <source>
        <dbReference type="ARBA" id="ARBA00016013"/>
    </source>
</evidence>
<keyword evidence="8" id="KW-0969">Cilium</keyword>
<evidence type="ECO:0000256" key="3">
    <source>
        <dbReference type="ARBA" id="ARBA00022795"/>
    </source>
</evidence>
<dbReference type="InterPro" id="IPR005648">
    <property type="entry name" value="FlgD"/>
</dbReference>
<keyword evidence="3 5" id="KW-1005">Bacterial flagellum biogenesis</keyword>
<evidence type="ECO:0000256" key="1">
    <source>
        <dbReference type="ARBA" id="ARBA00010577"/>
    </source>
</evidence>
<feature type="domain" description="FlgD/Vpr Ig-like" evidence="7">
    <location>
        <begin position="105"/>
        <end position="169"/>
    </location>
</feature>
<evidence type="ECO:0000256" key="4">
    <source>
        <dbReference type="ARBA" id="ARBA00024746"/>
    </source>
</evidence>
<accession>K2H835</accession>
<dbReference type="OrthoDB" id="9785233at2"/>
<dbReference type="EMBL" id="AMGO01000047">
    <property type="protein sequence ID" value="EKE43793.1"/>
    <property type="molecule type" value="Genomic_DNA"/>
</dbReference>
<proteinExistence type="inferred from homology"/>
<organism evidence="8 9">
    <name type="scientific">Oceaniovalibus guishaninsula JLT2003</name>
    <dbReference type="NCBI Taxonomy" id="1231392"/>
    <lineage>
        <taxon>Bacteria</taxon>
        <taxon>Pseudomonadati</taxon>
        <taxon>Pseudomonadota</taxon>
        <taxon>Alphaproteobacteria</taxon>
        <taxon>Rhodobacterales</taxon>
        <taxon>Roseobacteraceae</taxon>
        <taxon>Oceaniovalibus</taxon>
    </lineage>
</organism>
<feature type="region of interest" description="Disordered" evidence="6">
    <location>
        <begin position="1"/>
        <end position="20"/>
    </location>
</feature>
<dbReference type="Pfam" id="PF13860">
    <property type="entry name" value="FlgD_ig"/>
    <property type="match status" value="1"/>
</dbReference>
<dbReference type="STRING" id="1231392.OCGS_2127"/>
<dbReference type="InterPro" id="IPR025965">
    <property type="entry name" value="FlgD/Vpr_Ig-like"/>
</dbReference>
<dbReference type="AlphaFoldDB" id="K2H835"/>
<dbReference type="PATRIC" id="fig|1231392.3.peg.2139"/>
<evidence type="ECO:0000256" key="5">
    <source>
        <dbReference type="RuleBase" id="RU362076"/>
    </source>
</evidence>
<evidence type="ECO:0000256" key="6">
    <source>
        <dbReference type="SAM" id="MobiDB-lite"/>
    </source>
</evidence>
<protein>
    <recommendedName>
        <fullName evidence="2 5">Basal-body rod modification protein FlgD</fullName>
    </recommendedName>
</protein>
<dbReference type="Gene3D" id="2.30.30.910">
    <property type="match status" value="1"/>
</dbReference>
<comment type="caution">
    <text evidence="8">The sequence shown here is derived from an EMBL/GenBank/DDBJ whole genome shotgun (WGS) entry which is preliminary data.</text>
</comment>
<evidence type="ECO:0000313" key="8">
    <source>
        <dbReference type="EMBL" id="EKE43793.1"/>
    </source>
</evidence>
<dbReference type="GO" id="GO:0044781">
    <property type="term" value="P:bacterial-type flagellum organization"/>
    <property type="evidence" value="ECO:0007669"/>
    <property type="project" value="UniProtKB-UniRule"/>
</dbReference>